<reference evidence="2 3" key="1">
    <citation type="submission" date="2020-11" db="EMBL/GenBank/DDBJ databases">
        <title>Amino acid is mineralized and recycled by bacteria in oceanic microbiome.</title>
        <authorList>
            <person name="Zheng L.Y."/>
        </authorList>
    </citation>
    <scope>NUCLEOTIDE SEQUENCE [LARGE SCALE GENOMIC DNA]</scope>
    <source>
        <strain evidence="2 3">A32-1</strain>
    </source>
</reference>
<dbReference type="GO" id="GO:0009231">
    <property type="term" value="P:riboflavin biosynthetic process"/>
    <property type="evidence" value="ECO:0007669"/>
    <property type="project" value="InterPro"/>
</dbReference>
<dbReference type="EMBL" id="CP064760">
    <property type="protein sequence ID" value="QPE03442.1"/>
    <property type="molecule type" value="Genomic_DNA"/>
</dbReference>
<dbReference type="RefSeq" id="WP_195691546.1">
    <property type="nucleotide sequence ID" value="NZ_CP064760.1"/>
</dbReference>
<evidence type="ECO:0000313" key="2">
    <source>
        <dbReference type="EMBL" id="QPE03442.1"/>
    </source>
</evidence>
<organism evidence="2 3">
    <name type="scientific">Microbacterium schleiferi</name>
    <dbReference type="NCBI Taxonomy" id="69362"/>
    <lineage>
        <taxon>Bacteria</taxon>
        <taxon>Bacillati</taxon>
        <taxon>Actinomycetota</taxon>
        <taxon>Actinomycetes</taxon>
        <taxon>Micrococcales</taxon>
        <taxon>Microbacteriaceae</taxon>
        <taxon>Microbacterium</taxon>
    </lineage>
</organism>
<dbReference type="SUPFAM" id="SSF53597">
    <property type="entry name" value="Dihydrofolate reductase-like"/>
    <property type="match status" value="1"/>
</dbReference>
<dbReference type="InterPro" id="IPR002734">
    <property type="entry name" value="RibDG_C"/>
</dbReference>
<name>A0A7S8RGE6_9MICO</name>
<protein>
    <submittedName>
        <fullName evidence="2">Dihydrofolate reductase family protein</fullName>
    </submittedName>
</protein>
<dbReference type="Gene3D" id="3.40.430.10">
    <property type="entry name" value="Dihydrofolate Reductase, subunit A"/>
    <property type="match status" value="1"/>
</dbReference>
<dbReference type="Proteomes" id="UP000594480">
    <property type="component" value="Chromosome"/>
</dbReference>
<keyword evidence="3" id="KW-1185">Reference proteome</keyword>
<dbReference type="AlphaFoldDB" id="A0A7S8RGE6"/>
<proteinExistence type="predicted"/>
<evidence type="ECO:0000313" key="3">
    <source>
        <dbReference type="Proteomes" id="UP000594480"/>
    </source>
</evidence>
<dbReference type="GO" id="GO:0008703">
    <property type="term" value="F:5-amino-6-(5-phosphoribosylamino)uracil reductase activity"/>
    <property type="evidence" value="ECO:0007669"/>
    <property type="project" value="InterPro"/>
</dbReference>
<dbReference type="Pfam" id="PF01872">
    <property type="entry name" value="RibD_C"/>
    <property type="match status" value="1"/>
</dbReference>
<feature type="domain" description="Bacterial bifunctional deaminase-reductase C-terminal" evidence="1">
    <location>
        <begin position="108"/>
        <end position="174"/>
    </location>
</feature>
<dbReference type="KEGG" id="msf:IT882_08570"/>
<evidence type="ECO:0000259" key="1">
    <source>
        <dbReference type="Pfam" id="PF01872"/>
    </source>
</evidence>
<dbReference type="InterPro" id="IPR024072">
    <property type="entry name" value="DHFR-like_dom_sf"/>
</dbReference>
<accession>A0A7S8RGE6</accession>
<gene>
    <name evidence="2" type="ORF">IT882_08570</name>
</gene>
<dbReference type="InterPro" id="IPR050765">
    <property type="entry name" value="Riboflavin_Biosynth_HTPR"/>
</dbReference>
<dbReference type="PANTHER" id="PTHR38011:SF11">
    <property type="entry name" value="2,5-DIAMINO-6-RIBOSYLAMINO-4(3H)-PYRIMIDINONE 5'-PHOSPHATE REDUCTASE"/>
    <property type="match status" value="1"/>
</dbReference>
<dbReference type="PANTHER" id="PTHR38011">
    <property type="entry name" value="DIHYDROFOLATE REDUCTASE FAMILY PROTEIN (AFU_ORTHOLOGUE AFUA_8G06820)"/>
    <property type="match status" value="1"/>
</dbReference>
<sequence>MTRFIYDTATSFTGWIADAEHSLQWLFDVPGGTEPDPELLPPEDALIVEGSSTYEWMLRESDLVRHPEKWRELFGSRRTFVFTSRTLPVPEGADVTFVSGPVSGVLPDILEAAGESDVWIVGGGELAAQFFDAGALDEVAISIAPVALTSGAPVFPRRVESDRLRLVEARQVGQFARLRFLVTPA</sequence>